<dbReference type="PROSITE" id="PS00028">
    <property type="entry name" value="ZINC_FINGER_C2H2_1"/>
    <property type="match status" value="1"/>
</dbReference>
<feature type="compositionally biased region" description="Basic and acidic residues" evidence="1">
    <location>
        <begin position="292"/>
        <end position="306"/>
    </location>
</feature>
<protein>
    <submittedName>
        <fullName evidence="2">Uncharacterized protein</fullName>
    </submittedName>
</protein>
<organism evidence="2 3">
    <name type="scientific">Pyrenophora teres f. teres</name>
    <dbReference type="NCBI Taxonomy" id="97479"/>
    <lineage>
        <taxon>Eukaryota</taxon>
        <taxon>Fungi</taxon>
        <taxon>Dikarya</taxon>
        <taxon>Ascomycota</taxon>
        <taxon>Pezizomycotina</taxon>
        <taxon>Dothideomycetes</taxon>
        <taxon>Pleosporomycetidae</taxon>
        <taxon>Pleosporales</taxon>
        <taxon>Pleosporineae</taxon>
        <taxon>Pleosporaceae</taxon>
        <taxon>Pyrenophora</taxon>
    </lineage>
</organism>
<feature type="compositionally biased region" description="Basic residues" evidence="1">
    <location>
        <begin position="281"/>
        <end position="291"/>
    </location>
</feature>
<proteinExistence type="predicted"/>
<dbReference type="EMBL" id="HG992980">
    <property type="protein sequence ID" value="CAE7030818.1"/>
    <property type="molecule type" value="Genomic_DNA"/>
</dbReference>
<dbReference type="AlphaFoldDB" id="A0A6S6W1S8"/>
<name>A0A6S6W1S8_9PLEO</name>
<dbReference type="PROSITE" id="PS50157">
    <property type="entry name" value="ZINC_FINGER_C2H2_2"/>
    <property type="match status" value="1"/>
</dbReference>
<accession>A0A6S6W1S8</accession>
<reference evidence="2" key="1">
    <citation type="submission" date="2021-02" db="EMBL/GenBank/DDBJ databases">
        <authorList>
            <person name="Syme A R."/>
            <person name="Syme A R."/>
            <person name="Moolhuijzen P."/>
        </authorList>
    </citation>
    <scope>NUCLEOTIDE SEQUENCE</scope>
    <source>
        <strain evidence="2">W1-1</strain>
    </source>
</reference>
<sequence length="508" mass="58389">MYYRGNSKDACLMSPPTDPAMRLLTPQSPYSMDVRRNSDVSAISLSFTTCSSDYSTPATPMYIQSPLATQSFNASTFDMSQVHGTPIEFEPNSTSFDERLTNSWGFLDNTSQMDHTSSATPDFAFTKYTYQMELQKREFVELQNAAMATTQPWYSTNQYTSLESHLEMAPNMGMDIDTNTLDLHPATSLHAIWSVPTQSMIAMDGSTIVPHDSMLGGDYVRVDTPNSMDSYDDMDVPLEKHSTFKQERLSPVTVKPETELSEDEGMVRRSICETRTGGKSVKVKKEQRRSRVTKEKGKDKGRERERRAKCKYGDPILTWDGDRVESNFSSYYQDEESQWHTTNPVGQKFICKHPFENDEEVPEGASFCGRQFRRPEHQKRHKKTHWSVKDFHCLICGTEFNRNDNCWAHGWTHVREPGKGNGRNKKYSLRQVISVLADPKHIEMLLKKWKKEVKSDYIPEDEEEDSMEFVGMMKERNPGQDFSYDVNMAIWKIRSHRLTHPVEPVSVS</sequence>
<evidence type="ECO:0000313" key="2">
    <source>
        <dbReference type="EMBL" id="CAE7030818.1"/>
    </source>
</evidence>
<evidence type="ECO:0000256" key="1">
    <source>
        <dbReference type="SAM" id="MobiDB-lite"/>
    </source>
</evidence>
<gene>
    <name evidence="2" type="ORF">PTTW11_04655</name>
</gene>
<dbReference type="InterPro" id="IPR036236">
    <property type="entry name" value="Znf_C2H2_sf"/>
</dbReference>
<dbReference type="Gene3D" id="3.30.160.60">
    <property type="entry name" value="Classic Zinc Finger"/>
    <property type="match status" value="1"/>
</dbReference>
<dbReference type="Proteomes" id="UP000472372">
    <property type="component" value="Chromosome 4"/>
</dbReference>
<evidence type="ECO:0000313" key="3">
    <source>
        <dbReference type="Proteomes" id="UP000472372"/>
    </source>
</evidence>
<dbReference type="SUPFAM" id="SSF57667">
    <property type="entry name" value="beta-beta-alpha zinc fingers"/>
    <property type="match status" value="1"/>
</dbReference>
<dbReference type="InterPro" id="IPR013087">
    <property type="entry name" value="Znf_C2H2_type"/>
</dbReference>
<feature type="region of interest" description="Disordered" evidence="1">
    <location>
        <begin position="273"/>
        <end position="307"/>
    </location>
</feature>